<reference evidence="3 4" key="1">
    <citation type="submission" date="2019-01" db="EMBL/GenBank/DDBJ databases">
        <title>Draft genome sequence of Psathyrella aberdarensis IHI B618.</title>
        <authorList>
            <person name="Buettner E."/>
            <person name="Kellner H."/>
        </authorList>
    </citation>
    <scope>NUCLEOTIDE SEQUENCE [LARGE SCALE GENOMIC DNA]</scope>
    <source>
        <strain evidence="3 4">IHI B618</strain>
    </source>
</reference>
<evidence type="ECO:0000256" key="2">
    <source>
        <dbReference type="SAM" id="Phobius"/>
    </source>
</evidence>
<dbReference type="OrthoDB" id="539398at2759"/>
<feature type="region of interest" description="Disordered" evidence="1">
    <location>
        <begin position="164"/>
        <end position="206"/>
    </location>
</feature>
<keyword evidence="2" id="KW-0812">Transmembrane</keyword>
<dbReference type="PANTHER" id="PTHR39336">
    <property type="entry name" value="PYRIDOXAMINE PHOSPHATE OXIDASE FAMILY PROTEIN (AFU_ORTHOLOGUE AFUA_6G11440)"/>
    <property type="match status" value="1"/>
</dbReference>
<accession>A0A4Q2DM85</accession>
<evidence type="ECO:0000313" key="3">
    <source>
        <dbReference type="EMBL" id="RXW20391.1"/>
    </source>
</evidence>
<dbReference type="InterPro" id="IPR012349">
    <property type="entry name" value="Split_barrel_FMN-bd"/>
</dbReference>
<sequence length="488" mass="53472">MGETYAEIPDSLIEWIKKQHIFWVASAPLSAEGHVNISPKGVAGTFHIESPTKVWYEDLSGSGAETIAHIRENGRVTILFNAFDGPPRILRLYCKGSFYELGSPEYDAVLPPGTRQPGSRAVIMLDVYKVATTCGYSVPYYSFVGHRTPLLDWAARKEAIDLATSRANPRSPSSAPTPLTSSPATRATVENPKESPSQAPSHPAATPHPNGLLAWWRDRNTFSLDGLLALDLAFRQPSSSLGNHKPVRKARQSALNQYPPSKQPIDDGTLTASDMHVTVARRLWHSIEWLIQCVRWLLLPFFNFHRLLSATITSLNDFFATGHLVKNTLSKPNSEQASKRAVATANHLASIATRIVRVHGEEFQEEIVPFINEATDAQRPPAPWGIEHSKENLNSNASTTITPTTPTATSSLSSLLRTISSYSPWTTSTPYAHGLPTLLLGYGASFLLGMIFAMMFYAEVHSAGTHAAALLFPSADTSISLRRLLKIA</sequence>
<dbReference type="Gene3D" id="2.30.110.10">
    <property type="entry name" value="Electron Transport, Fmn-binding Protein, Chain A"/>
    <property type="match status" value="1"/>
</dbReference>
<keyword evidence="2" id="KW-1133">Transmembrane helix</keyword>
<feature type="compositionally biased region" description="Low complexity" evidence="1">
    <location>
        <begin position="164"/>
        <end position="188"/>
    </location>
</feature>
<dbReference type="SUPFAM" id="SSF50475">
    <property type="entry name" value="FMN-binding split barrel"/>
    <property type="match status" value="1"/>
</dbReference>
<keyword evidence="2" id="KW-0472">Membrane</keyword>
<comment type="caution">
    <text evidence="3">The sequence shown here is derived from an EMBL/GenBank/DDBJ whole genome shotgun (WGS) entry which is preliminary data.</text>
</comment>
<protein>
    <submittedName>
        <fullName evidence="3">Uncharacterized protein</fullName>
    </submittedName>
</protein>
<dbReference type="STRING" id="2316362.A0A4Q2DM85"/>
<gene>
    <name evidence="3" type="ORF">EST38_g5460</name>
</gene>
<dbReference type="PANTHER" id="PTHR39336:SF3">
    <property type="entry name" value="PYRIDOXAMINE PHOSPHATE OXIDASE"/>
    <property type="match status" value="1"/>
</dbReference>
<dbReference type="Proteomes" id="UP000290288">
    <property type="component" value="Unassembled WGS sequence"/>
</dbReference>
<dbReference type="EMBL" id="SDEE01000151">
    <property type="protein sequence ID" value="RXW20391.1"/>
    <property type="molecule type" value="Genomic_DNA"/>
</dbReference>
<keyword evidence="4" id="KW-1185">Reference proteome</keyword>
<evidence type="ECO:0000313" key="4">
    <source>
        <dbReference type="Proteomes" id="UP000290288"/>
    </source>
</evidence>
<name>A0A4Q2DM85_9AGAR</name>
<feature type="transmembrane region" description="Helical" evidence="2">
    <location>
        <begin position="439"/>
        <end position="458"/>
    </location>
</feature>
<dbReference type="AlphaFoldDB" id="A0A4Q2DM85"/>
<organism evidence="3 4">
    <name type="scientific">Candolleomyces aberdarensis</name>
    <dbReference type="NCBI Taxonomy" id="2316362"/>
    <lineage>
        <taxon>Eukaryota</taxon>
        <taxon>Fungi</taxon>
        <taxon>Dikarya</taxon>
        <taxon>Basidiomycota</taxon>
        <taxon>Agaricomycotina</taxon>
        <taxon>Agaricomycetes</taxon>
        <taxon>Agaricomycetidae</taxon>
        <taxon>Agaricales</taxon>
        <taxon>Agaricineae</taxon>
        <taxon>Psathyrellaceae</taxon>
        <taxon>Candolleomyces</taxon>
    </lineage>
</organism>
<evidence type="ECO:0000256" key="1">
    <source>
        <dbReference type="SAM" id="MobiDB-lite"/>
    </source>
</evidence>
<proteinExistence type="predicted"/>